<dbReference type="EMBL" id="CP136337">
    <property type="protein sequence ID" value="WOB11108.1"/>
    <property type="molecule type" value="Genomic_DNA"/>
</dbReference>
<evidence type="ECO:0000313" key="2">
    <source>
        <dbReference type="Proteomes" id="UP001303946"/>
    </source>
</evidence>
<evidence type="ECO:0000313" key="1">
    <source>
        <dbReference type="EMBL" id="WOB11108.1"/>
    </source>
</evidence>
<name>A0ABZ0D1P5_9BURK</name>
<reference evidence="1 2" key="1">
    <citation type="submission" date="2023-10" db="EMBL/GenBank/DDBJ databases">
        <title>Bacteria for the degradation of biodegradable plastic PBAT(Polybutylene adipate terephthalate).</title>
        <authorList>
            <person name="Weon H.-Y."/>
            <person name="Yeon J."/>
        </authorList>
    </citation>
    <scope>NUCLEOTIDE SEQUENCE [LARGE SCALE GENOMIC DNA]</scope>
    <source>
        <strain evidence="1 2">SBD 7-3</strain>
        <plasmid evidence="1 2">unnamed1</plasmid>
    </source>
</reference>
<dbReference type="Proteomes" id="UP001303946">
    <property type="component" value="Plasmid unnamed1"/>
</dbReference>
<sequence>MSGWKHTQHIKEARVFGTPTLGAPEWHDFTVDTLELNGPSIQSRTRLRTPKDGSRFLDIEIEEYEGKTRRRKTTSVRLEEAAVLRLFDALKDKFVAT</sequence>
<organism evidence="1 2">
    <name type="scientific">Piscinibacter gummiphilus</name>
    <dbReference type="NCBI Taxonomy" id="946333"/>
    <lineage>
        <taxon>Bacteria</taxon>
        <taxon>Pseudomonadati</taxon>
        <taxon>Pseudomonadota</taxon>
        <taxon>Betaproteobacteria</taxon>
        <taxon>Burkholderiales</taxon>
        <taxon>Sphaerotilaceae</taxon>
        <taxon>Piscinibacter</taxon>
    </lineage>
</organism>
<dbReference type="RefSeq" id="WP_316704243.1">
    <property type="nucleotide sequence ID" value="NZ_CP136337.1"/>
</dbReference>
<proteinExistence type="predicted"/>
<gene>
    <name evidence="1" type="ORF">RXV79_27095</name>
</gene>
<keyword evidence="2" id="KW-1185">Reference proteome</keyword>
<protein>
    <recommendedName>
        <fullName evidence="3">Transcriptional coactivator p15 (PC4) C-terminal domain-containing protein</fullName>
    </recommendedName>
</protein>
<accession>A0ABZ0D1P5</accession>
<keyword evidence="1" id="KW-0614">Plasmid</keyword>
<evidence type="ECO:0008006" key="3">
    <source>
        <dbReference type="Google" id="ProtNLM"/>
    </source>
</evidence>
<geneLocation type="plasmid" evidence="1 2">
    <name>unnamed1</name>
</geneLocation>